<keyword evidence="2" id="KW-1185">Reference proteome</keyword>
<dbReference type="RefSeq" id="WP_266085975.1">
    <property type="nucleotide sequence ID" value="NZ_RKLV01000002.1"/>
</dbReference>
<reference evidence="1" key="1">
    <citation type="submission" date="2022-09" db="EMBL/GenBank/DDBJ databases">
        <title>Haloadaptaus new haloarchaeum isolated from saline soil.</title>
        <authorList>
            <person name="Duran-Viseras A."/>
            <person name="Sanchez-Porro C."/>
            <person name="Ventosa A."/>
        </authorList>
    </citation>
    <scope>NUCLEOTIDE SEQUENCE</scope>
    <source>
        <strain evidence="1">F3-133</strain>
    </source>
</reference>
<dbReference type="SUPFAM" id="SSF51735">
    <property type="entry name" value="NAD(P)-binding Rossmann-fold domains"/>
    <property type="match status" value="1"/>
</dbReference>
<sequence>MVHRIGIVGAGHWSKRLVKGITDDPFEVHATVDVLSYDEKRELLGAIGVPRGRHYEIDAGDALPDGFLDSVDVVQVASPIEYHLRQTREALDAGKFVVTEKSYAADREGFEEAVDVLDGRWDSSFLHLHYLNKVPTKVMPPVLERATADGGVEHVEATFMEGYSEEDAGRAWLFEPQNGGVMLDWVHPIEVLGVACGGTLSFRDGTPYLVEPEYSSRATAAQAEFGVSGEMFADGATATVNVGKGFGETHKRMRFELAGGGHVDFVYADSEDEFETDYRGEWVWREGGRVVESGKPTGPIPYEVLVDELTDAVDGGGTWVNEERLRRVYEPVWEYNEAVDITNPVEDADAVEAFERDAVASTEEVAV</sequence>
<dbReference type="Gene3D" id="3.30.360.10">
    <property type="entry name" value="Dihydrodipicolinate Reductase, domain 2"/>
    <property type="match status" value="1"/>
</dbReference>
<evidence type="ECO:0000313" key="2">
    <source>
        <dbReference type="Proteomes" id="UP001149411"/>
    </source>
</evidence>
<gene>
    <name evidence="1" type="ORF">EGH25_02620</name>
</gene>
<dbReference type="Gene3D" id="3.40.50.720">
    <property type="entry name" value="NAD(P)-binding Rossmann-like Domain"/>
    <property type="match status" value="1"/>
</dbReference>
<comment type="caution">
    <text evidence="1">The sequence shown here is derived from an EMBL/GenBank/DDBJ whole genome shotgun (WGS) entry which is preliminary data.</text>
</comment>
<name>A0A9Q4C3F3_9EURY</name>
<dbReference type="Proteomes" id="UP001149411">
    <property type="component" value="Unassembled WGS sequence"/>
</dbReference>
<accession>A0A9Q4C3F3</accession>
<dbReference type="AlphaFoldDB" id="A0A9Q4C3F3"/>
<dbReference type="InterPro" id="IPR036291">
    <property type="entry name" value="NAD(P)-bd_dom_sf"/>
</dbReference>
<proteinExistence type="predicted"/>
<protein>
    <recommendedName>
        <fullName evidence="3">Gfo/Idh/MocA family oxidoreductase</fullName>
    </recommendedName>
</protein>
<organism evidence="1 2">
    <name type="scientific">Halorutilus salinus</name>
    <dbReference type="NCBI Taxonomy" id="2487751"/>
    <lineage>
        <taxon>Archaea</taxon>
        <taxon>Methanobacteriati</taxon>
        <taxon>Methanobacteriota</taxon>
        <taxon>Stenosarchaea group</taxon>
        <taxon>Halobacteria</taxon>
        <taxon>Halorutilales</taxon>
        <taxon>Halorutilaceae</taxon>
        <taxon>Halorutilus</taxon>
    </lineage>
</organism>
<evidence type="ECO:0008006" key="3">
    <source>
        <dbReference type="Google" id="ProtNLM"/>
    </source>
</evidence>
<dbReference type="EMBL" id="RKLV01000002">
    <property type="protein sequence ID" value="MCX2818245.1"/>
    <property type="molecule type" value="Genomic_DNA"/>
</dbReference>
<evidence type="ECO:0000313" key="1">
    <source>
        <dbReference type="EMBL" id="MCX2818245.1"/>
    </source>
</evidence>